<evidence type="ECO:0000313" key="2">
    <source>
        <dbReference type="EMBL" id="EAW16812.1"/>
    </source>
</evidence>
<dbReference type="HOGENOM" id="CLU_078853_0_0_1"/>
<evidence type="ECO:0000313" key="3">
    <source>
        <dbReference type="Proteomes" id="UP000006702"/>
    </source>
</evidence>
<sequence>MLSQARIIVRKLCGSRSRGSEPAPSALATTAETRITDPSPRAIHMSDVRRSPTKLPRKPGADAQSVSIIVMNAKGATDYLKFYRLLQREKKDCSEFDPTDDFETDYYCDGYIYTIRFFTPSTPQSSVALSCIMQHVCLIFTYDASSRESWDEVVTACERMRNRCKEGVLPFLATMIAAMDKGEGEAAISHAEAEVFATQRNCYFFKFSSRTGRGTCDAVSLLVELAHSARDQYTMDEAGYTQRYNRAMALQALFSS</sequence>
<dbReference type="Gene3D" id="3.40.50.300">
    <property type="entry name" value="P-loop containing nucleotide triphosphate hydrolases"/>
    <property type="match status" value="1"/>
</dbReference>
<dbReference type="VEuPathDB" id="FungiDB:NFIA_001610"/>
<dbReference type="Proteomes" id="UP000006702">
    <property type="component" value="Unassembled WGS sequence"/>
</dbReference>
<protein>
    <submittedName>
        <fullName evidence="2">Uncharacterized protein</fullName>
    </submittedName>
</protein>
<dbReference type="AlphaFoldDB" id="A1DJC3"/>
<dbReference type="eggNOG" id="ENOG502RP9R">
    <property type="taxonomic scope" value="Eukaryota"/>
</dbReference>
<organism evidence="2 3">
    <name type="scientific">Neosartorya fischeri (strain ATCC 1020 / DSM 3700 / CBS 544.65 / FGSC A1164 / JCM 1740 / NRRL 181 / WB 181)</name>
    <name type="common">Aspergillus fischerianus</name>
    <dbReference type="NCBI Taxonomy" id="331117"/>
    <lineage>
        <taxon>Eukaryota</taxon>
        <taxon>Fungi</taxon>
        <taxon>Dikarya</taxon>
        <taxon>Ascomycota</taxon>
        <taxon>Pezizomycotina</taxon>
        <taxon>Eurotiomycetes</taxon>
        <taxon>Eurotiomycetidae</taxon>
        <taxon>Eurotiales</taxon>
        <taxon>Aspergillaceae</taxon>
        <taxon>Aspergillus</taxon>
        <taxon>Aspergillus subgen. Fumigati</taxon>
    </lineage>
</organism>
<dbReference type="EMBL" id="DS027697">
    <property type="protein sequence ID" value="EAW16812.1"/>
    <property type="molecule type" value="Genomic_DNA"/>
</dbReference>
<reference evidence="3" key="1">
    <citation type="journal article" date="2008" name="PLoS Genet.">
        <title>Genomic islands in the pathogenic filamentous fungus Aspergillus fumigatus.</title>
        <authorList>
            <person name="Fedorova N.D."/>
            <person name="Khaldi N."/>
            <person name="Joardar V.S."/>
            <person name="Maiti R."/>
            <person name="Amedeo P."/>
            <person name="Anderson M.J."/>
            <person name="Crabtree J."/>
            <person name="Silva J.C."/>
            <person name="Badger J.H."/>
            <person name="Albarraq A."/>
            <person name="Angiuoli S."/>
            <person name="Bussey H."/>
            <person name="Bowyer P."/>
            <person name="Cotty P.J."/>
            <person name="Dyer P.S."/>
            <person name="Egan A."/>
            <person name="Galens K."/>
            <person name="Fraser-Liggett C.M."/>
            <person name="Haas B.J."/>
            <person name="Inman J.M."/>
            <person name="Kent R."/>
            <person name="Lemieux S."/>
            <person name="Malavazi I."/>
            <person name="Orvis J."/>
            <person name="Roemer T."/>
            <person name="Ronning C.M."/>
            <person name="Sundaram J.P."/>
            <person name="Sutton G."/>
            <person name="Turner G."/>
            <person name="Venter J.C."/>
            <person name="White O.R."/>
            <person name="Whitty B.R."/>
            <person name="Youngman P."/>
            <person name="Wolfe K.H."/>
            <person name="Goldman G.H."/>
            <person name="Wortman J.R."/>
            <person name="Jiang B."/>
            <person name="Denning D.W."/>
            <person name="Nierman W.C."/>
        </authorList>
    </citation>
    <scope>NUCLEOTIDE SEQUENCE [LARGE SCALE GENOMIC DNA]</scope>
    <source>
        <strain evidence="3">ATCC 1020 / DSM 3700 / CBS 544.65 / FGSC A1164 / JCM 1740 / NRRL 181 / WB 181</strain>
    </source>
</reference>
<evidence type="ECO:0000256" key="1">
    <source>
        <dbReference type="SAM" id="MobiDB-lite"/>
    </source>
</evidence>
<feature type="region of interest" description="Disordered" evidence="1">
    <location>
        <begin position="16"/>
        <end position="41"/>
    </location>
</feature>
<dbReference type="KEGG" id="nfi:NFIA_001610"/>
<dbReference type="InterPro" id="IPR027417">
    <property type="entry name" value="P-loop_NTPase"/>
</dbReference>
<keyword evidence="3" id="KW-1185">Reference proteome</keyword>
<dbReference type="OrthoDB" id="4492013at2759"/>
<dbReference type="OMA" id="ACERMRN"/>
<name>A1DJC3_NEOFI</name>
<dbReference type="SUPFAM" id="SSF52540">
    <property type="entry name" value="P-loop containing nucleoside triphosphate hydrolases"/>
    <property type="match status" value="1"/>
</dbReference>
<dbReference type="RefSeq" id="XP_001258709.1">
    <property type="nucleotide sequence ID" value="XM_001258708.1"/>
</dbReference>
<accession>A1DJC3</accession>
<proteinExistence type="predicted"/>
<dbReference type="GeneID" id="4585522"/>
<dbReference type="STRING" id="331117.A1DJC3"/>
<gene>
    <name evidence="2" type="ORF">NFIA_001610</name>
</gene>